<dbReference type="RefSeq" id="WP_149113955.1">
    <property type="nucleotide sequence ID" value="NZ_CP042425.1"/>
</dbReference>
<evidence type="ECO:0000313" key="2">
    <source>
        <dbReference type="EMBL" id="QEL19581.1"/>
    </source>
</evidence>
<feature type="signal peptide" evidence="1">
    <location>
        <begin position="1"/>
        <end position="22"/>
    </location>
</feature>
<gene>
    <name evidence="2" type="ORF">PX52LOC_06657</name>
</gene>
<evidence type="ECO:0000256" key="1">
    <source>
        <dbReference type="SAM" id="SignalP"/>
    </source>
</evidence>
<proteinExistence type="predicted"/>
<protein>
    <recommendedName>
        <fullName evidence="4">PEP-CTERM sorting domain-containing protein</fullName>
    </recommendedName>
</protein>
<keyword evidence="3" id="KW-1185">Reference proteome</keyword>
<dbReference type="Proteomes" id="UP000324974">
    <property type="component" value="Chromosome"/>
</dbReference>
<organism evidence="2 3">
    <name type="scientific">Limnoglobus roseus</name>
    <dbReference type="NCBI Taxonomy" id="2598579"/>
    <lineage>
        <taxon>Bacteria</taxon>
        <taxon>Pseudomonadati</taxon>
        <taxon>Planctomycetota</taxon>
        <taxon>Planctomycetia</taxon>
        <taxon>Gemmatales</taxon>
        <taxon>Gemmataceae</taxon>
        <taxon>Limnoglobus</taxon>
    </lineage>
</organism>
<evidence type="ECO:0000313" key="3">
    <source>
        <dbReference type="Proteomes" id="UP000324974"/>
    </source>
</evidence>
<accession>A0A5C1AK48</accession>
<feature type="chain" id="PRO_5023054858" description="PEP-CTERM sorting domain-containing protein" evidence="1">
    <location>
        <begin position="23"/>
        <end position="222"/>
    </location>
</feature>
<dbReference type="AlphaFoldDB" id="A0A5C1AK48"/>
<evidence type="ECO:0008006" key="4">
    <source>
        <dbReference type="Google" id="ProtNLM"/>
    </source>
</evidence>
<sequence>MKTAFGLLTITAMITLSLKAQAGPLPAWSYRTPTNSIAGIDGLTGGLSFPNDDYASVVGGAIVPITAVYSWSGAPATDPDRVTDLPYLFGVELRDDLSATTAYLSFEGTLTGSLWRTGTELQNVFSDPFSDTTTLGGRVYSVTLEQFDAPTGYGVANGGRIWARVDIRDADEGRPEGPSNPLENIHVPEPSTLVLIGTTVPMVFTWYRGRREKRISSMTGRR</sequence>
<keyword evidence="1" id="KW-0732">Signal</keyword>
<dbReference type="KEGG" id="lrs:PX52LOC_06657"/>
<name>A0A5C1AK48_9BACT</name>
<dbReference type="EMBL" id="CP042425">
    <property type="protein sequence ID" value="QEL19581.1"/>
    <property type="molecule type" value="Genomic_DNA"/>
</dbReference>
<dbReference type="InterPro" id="IPR013424">
    <property type="entry name" value="Ice-binding_C"/>
</dbReference>
<reference evidence="3" key="1">
    <citation type="submission" date="2019-08" db="EMBL/GenBank/DDBJ databases">
        <title>Limnoglobus roseus gen. nov., sp. nov., a novel freshwater planctomycete with a giant genome from the family Gemmataceae.</title>
        <authorList>
            <person name="Kulichevskaya I.S."/>
            <person name="Naumoff D.G."/>
            <person name="Miroshnikov K."/>
            <person name="Ivanova A."/>
            <person name="Philippov D.A."/>
            <person name="Hakobyan A."/>
            <person name="Rijpstra I.C."/>
            <person name="Sinninghe Damste J.S."/>
            <person name="Liesack W."/>
            <person name="Dedysh S.N."/>
        </authorList>
    </citation>
    <scope>NUCLEOTIDE SEQUENCE [LARGE SCALE GENOMIC DNA]</scope>
    <source>
        <strain evidence="3">PX52</strain>
    </source>
</reference>
<dbReference type="NCBIfam" id="TIGR02595">
    <property type="entry name" value="PEP_CTERM"/>
    <property type="match status" value="1"/>
</dbReference>